<organism evidence="1 2">
    <name type="scientific">Bombyx mandarina</name>
    <name type="common">Wild silk moth</name>
    <name type="synonym">Wild silkworm</name>
    <dbReference type="NCBI Taxonomy" id="7092"/>
    <lineage>
        <taxon>Eukaryota</taxon>
        <taxon>Metazoa</taxon>
        <taxon>Ecdysozoa</taxon>
        <taxon>Arthropoda</taxon>
        <taxon>Hexapoda</taxon>
        <taxon>Insecta</taxon>
        <taxon>Pterygota</taxon>
        <taxon>Neoptera</taxon>
        <taxon>Endopterygota</taxon>
        <taxon>Lepidoptera</taxon>
        <taxon>Glossata</taxon>
        <taxon>Ditrysia</taxon>
        <taxon>Bombycoidea</taxon>
        <taxon>Bombycidae</taxon>
        <taxon>Bombycinae</taxon>
        <taxon>Bombyx</taxon>
    </lineage>
</organism>
<dbReference type="AlphaFoldDB" id="A0A6J2JXB5"/>
<dbReference type="RefSeq" id="XP_028034063.1">
    <property type="nucleotide sequence ID" value="XM_028178262.1"/>
</dbReference>
<protein>
    <submittedName>
        <fullName evidence="2">Uncharacterized protein LOC114245939 isoform X1</fullName>
    </submittedName>
</protein>
<gene>
    <name evidence="2" type="primary">LOC114245939</name>
</gene>
<keyword evidence="1" id="KW-1185">Reference proteome</keyword>
<dbReference type="KEGG" id="bman:114245939"/>
<dbReference type="OrthoDB" id="2430314at2759"/>
<evidence type="ECO:0000313" key="2">
    <source>
        <dbReference type="RefSeq" id="XP_028034063.1"/>
    </source>
</evidence>
<proteinExistence type="predicted"/>
<dbReference type="Proteomes" id="UP000504629">
    <property type="component" value="Unplaced"/>
</dbReference>
<evidence type="ECO:0000313" key="1">
    <source>
        <dbReference type="Proteomes" id="UP000504629"/>
    </source>
</evidence>
<reference evidence="2" key="1">
    <citation type="submission" date="2025-08" db="UniProtKB">
        <authorList>
            <consortium name="RefSeq"/>
        </authorList>
    </citation>
    <scope>IDENTIFICATION</scope>
    <source>
        <tissue evidence="2">Silk gland</tissue>
    </source>
</reference>
<name>A0A6J2JXB5_BOMMA</name>
<sequence length="122" mass="14042">MSSSESDNEVLMLLNSSDDSSDDTRSNRVYKTRINYYSELDNQEFQLRFRLDKQSVQLLLGEIYPFLKVKGTRNHGISPLHYNLSVFFGILARSGRHLAFPLSLHGVLFTLQLKLTVTVFKL</sequence>
<dbReference type="GeneID" id="114245939"/>
<accession>A0A6J2JXB5</accession>